<evidence type="ECO:0000256" key="7">
    <source>
        <dbReference type="ARBA" id="ARBA00023291"/>
    </source>
</evidence>
<dbReference type="Gene3D" id="3.30.70.20">
    <property type="match status" value="1"/>
</dbReference>
<protein>
    <recommendedName>
        <fullName evidence="8">Ferredoxin</fullName>
    </recommendedName>
</protein>
<dbReference type="InterPro" id="IPR001080">
    <property type="entry name" value="3Fe4S_ferredoxin"/>
</dbReference>
<evidence type="ECO:0000256" key="1">
    <source>
        <dbReference type="ARBA" id="ARBA00001927"/>
    </source>
</evidence>
<evidence type="ECO:0000256" key="4">
    <source>
        <dbReference type="ARBA" id="ARBA00022982"/>
    </source>
</evidence>
<dbReference type="GO" id="GO:0005506">
    <property type="term" value="F:iron ion binding"/>
    <property type="evidence" value="ECO:0007669"/>
    <property type="project" value="UniProtKB-UniRule"/>
</dbReference>
<keyword evidence="3 8" id="KW-0479">Metal-binding</keyword>
<dbReference type="AlphaFoldDB" id="A0A9Y2JYM0"/>
<comment type="cofactor">
    <cofactor evidence="1">
        <name>[3Fe-4S] cluster</name>
        <dbReference type="ChEBI" id="CHEBI:21137"/>
    </cofactor>
</comment>
<keyword evidence="5 8" id="KW-0408">Iron</keyword>
<dbReference type="KEGG" id="amog:QRX60_25840"/>
<dbReference type="PANTHER" id="PTHR36923">
    <property type="entry name" value="FERREDOXIN"/>
    <property type="match status" value="1"/>
</dbReference>
<evidence type="ECO:0000256" key="5">
    <source>
        <dbReference type="ARBA" id="ARBA00023004"/>
    </source>
</evidence>
<keyword evidence="6 8" id="KW-0411">Iron-sulfur</keyword>
<reference evidence="9 10" key="1">
    <citation type="submission" date="2023-06" db="EMBL/GenBank/DDBJ databases">
        <authorList>
            <person name="Oyuntsetseg B."/>
            <person name="Kim S.B."/>
        </authorList>
    </citation>
    <scope>NUCLEOTIDE SEQUENCE [LARGE SCALE GENOMIC DNA]</scope>
    <source>
        <strain evidence="9 10">4-36</strain>
    </source>
</reference>
<name>A0A9Y2JYM0_9PSEU</name>
<keyword evidence="2 8" id="KW-0813">Transport</keyword>
<dbReference type="RefSeq" id="WP_286003355.1">
    <property type="nucleotide sequence ID" value="NZ_CP127295.1"/>
</dbReference>
<dbReference type="Pfam" id="PF13459">
    <property type="entry name" value="Fer4_15"/>
    <property type="match status" value="1"/>
</dbReference>
<organism evidence="9 10">
    <name type="scientific">Amycolatopsis mongoliensis</name>
    <dbReference type="NCBI Taxonomy" id="715475"/>
    <lineage>
        <taxon>Bacteria</taxon>
        <taxon>Bacillati</taxon>
        <taxon>Actinomycetota</taxon>
        <taxon>Actinomycetes</taxon>
        <taxon>Pseudonocardiales</taxon>
        <taxon>Pseudonocardiaceae</taxon>
        <taxon>Amycolatopsis</taxon>
    </lineage>
</organism>
<dbReference type="PANTHER" id="PTHR36923:SF3">
    <property type="entry name" value="FERREDOXIN"/>
    <property type="match status" value="1"/>
</dbReference>
<proteinExistence type="predicted"/>
<keyword evidence="7" id="KW-0003">3Fe-4S</keyword>
<keyword evidence="10" id="KW-1185">Reference proteome</keyword>
<dbReference type="InterPro" id="IPR051269">
    <property type="entry name" value="Fe-S_cluster_ET"/>
</dbReference>
<dbReference type="PRINTS" id="PR00352">
    <property type="entry name" value="3FE4SFRDOXIN"/>
</dbReference>
<sequence>MEIGVDRSLCEANAVCVGLAPDVFDLDDDEELVIQPGPVPEDQIEHVTDAVKSCPKNALFIAG</sequence>
<keyword evidence="4 8" id="KW-0249">Electron transport</keyword>
<evidence type="ECO:0000313" key="9">
    <source>
        <dbReference type="EMBL" id="WIY07108.1"/>
    </source>
</evidence>
<dbReference type="Proteomes" id="UP001239397">
    <property type="component" value="Chromosome"/>
</dbReference>
<evidence type="ECO:0000313" key="10">
    <source>
        <dbReference type="Proteomes" id="UP001239397"/>
    </source>
</evidence>
<comment type="function">
    <text evidence="8">Ferredoxins are iron-sulfur proteins that transfer electrons in a wide variety of metabolic reactions.</text>
</comment>
<dbReference type="GO" id="GO:0009055">
    <property type="term" value="F:electron transfer activity"/>
    <property type="evidence" value="ECO:0007669"/>
    <property type="project" value="UniProtKB-UniRule"/>
</dbReference>
<dbReference type="SUPFAM" id="SSF54862">
    <property type="entry name" value="4Fe-4S ferredoxins"/>
    <property type="match status" value="1"/>
</dbReference>
<accession>A0A9Y2JYM0</accession>
<gene>
    <name evidence="9" type="ORF">QRX60_25840</name>
</gene>
<dbReference type="GO" id="GO:0051538">
    <property type="term" value="F:3 iron, 4 sulfur cluster binding"/>
    <property type="evidence" value="ECO:0007669"/>
    <property type="project" value="UniProtKB-KW"/>
</dbReference>
<evidence type="ECO:0000256" key="3">
    <source>
        <dbReference type="ARBA" id="ARBA00022723"/>
    </source>
</evidence>
<evidence type="ECO:0000256" key="6">
    <source>
        <dbReference type="ARBA" id="ARBA00023014"/>
    </source>
</evidence>
<evidence type="ECO:0000256" key="8">
    <source>
        <dbReference type="RuleBase" id="RU368020"/>
    </source>
</evidence>
<dbReference type="EMBL" id="CP127295">
    <property type="protein sequence ID" value="WIY07108.1"/>
    <property type="molecule type" value="Genomic_DNA"/>
</dbReference>
<evidence type="ECO:0000256" key="2">
    <source>
        <dbReference type="ARBA" id="ARBA00022448"/>
    </source>
</evidence>